<accession>A0AAW4AUT9</accession>
<name>A0AAW4AUT9_VIBAN</name>
<comment type="caution">
    <text evidence="1">The sequence shown here is derived from an EMBL/GenBank/DDBJ whole genome shotgun (WGS) entry which is preliminary data.</text>
</comment>
<gene>
    <name evidence="1" type="ORF">EAY07_12930</name>
    <name evidence="2" type="ORF">EAY46_22525</name>
</gene>
<dbReference type="EMBL" id="RDPI01000320">
    <property type="protein sequence ID" value="MBF4375771.1"/>
    <property type="molecule type" value="Genomic_DNA"/>
</dbReference>
<organism evidence="1 3">
    <name type="scientific">Vibrio anguillarum</name>
    <name type="common">Listonella anguillarum</name>
    <dbReference type="NCBI Taxonomy" id="55601"/>
    <lineage>
        <taxon>Bacteria</taxon>
        <taxon>Pseudomonadati</taxon>
        <taxon>Pseudomonadota</taxon>
        <taxon>Gammaproteobacteria</taxon>
        <taxon>Vibrionales</taxon>
        <taxon>Vibrionaceae</taxon>
        <taxon>Vibrio</taxon>
    </lineage>
</organism>
<evidence type="ECO:0000313" key="3">
    <source>
        <dbReference type="Proteomes" id="UP000722957"/>
    </source>
</evidence>
<dbReference type="Proteomes" id="UP000726136">
    <property type="component" value="Unassembled WGS sequence"/>
</dbReference>
<dbReference type="Pfam" id="PF26151">
    <property type="entry name" value="AcrIF11_ADP_ribosyl"/>
    <property type="match status" value="1"/>
</dbReference>
<protein>
    <submittedName>
        <fullName evidence="1">Uncharacterized protein</fullName>
    </submittedName>
</protein>
<reference evidence="3 4" key="1">
    <citation type="journal article" date="2021" name="PeerJ">
        <title>Analysis of 44 Vibrio anguillarum genomes reveals high genetic diversity.</title>
        <authorList>
            <person name="Hansen M.J."/>
            <person name="Dalsgaard I."/>
        </authorList>
    </citation>
    <scope>NUCLEOTIDE SEQUENCE [LARGE SCALE GENOMIC DNA]</scope>
    <source>
        <strain evidence="2 4">040915-1/1B</strain>
        <strain evidence="1 3">17-16730-2A</strain>
    </source>
</reference>
<evidence type="ECO:0000313" key="1">
    <source>
        <dbReference type="EMBL" id="MBF4272925.1"/>
    </source>
</evidence>
<dbReference type="InterPro" id="IPR058829">
    <property type="entry name" value="AcrIF11-like"/>
</dbReference>
<dbReference type="AlphaFoldDB" id="A0AAW4AUT9"/>
<sequence length="143" mass="16229">MFHTSPKAIEIGTINKYGVAGDCLFFSDDIYIMTASRTCYVYEADFDCVRASQLYDDEIIADIARYFDVDESTAESLLDGTQNEWCLDDFDCEGENSWWLQGKRGECAVKMGYDGCEDEDEQGTVYIVPMAGRESELKLVEKK</sequence>
<dbReference type="EMBL" id="RDOM01000033">
    <property type="protein sequence ID" value="MBF4272925.1"/>
    <property type="molecule type" value="Genomic_DNA"/>
</dbReference>
<proteinExistence type="predicted"/>
<dbReference type="Proteomes" id="UP000722957">
    <property type="component" value="Unassembled WGS sequence"/>
</dbReference>
<dbReference type="RefSeq" id="WP_041946990.1">
    <property type="nucleotide sequence ID" value="NZ_CP020534.1"/>
</dbReference>
<dbReference type="KEGG" id="vau:VANGNB10_cI1615"/>
<keyword evidence="4" id="KW-1185">Reference proteome</keyword>
<dbReference type="CDD" id="cd22580">
    <property type="entry name" value="AcrIF11"/>
    <property type="match status" value="1"/>
</dbReference>
<evidence type="ECO:0000313" key="2">
    <source>
        <dbReference type="EMBL" id="MBF4375771.1"/>
    </source>
</evidence>
<evidence type="ECO:0000313" key="4">
    <source>
        <dbReference type="Proteomes" id="UP000726136"/>
    </source>
</evidence>